<dbReference type="InterPro" id="IPR036396">
    <property type="entry name" value="Cyt_P450_sf"/>
</dbReference>
<dbReference type="EMBL" id="NHYD01001248">
    <property type="protein sequence ID" value="PPQ91773.1"/>
    <property type="molecule type" value="Genomic_DNA"/>
</dbReference>
<dbReference type="InParanoid" id="A0A409XLW9"/>
<feature type="transmembrane region" description="Helical" evidence="1">
    <location>
        <begin position="6"/>
        <end position="25"/>
    </location>
</feature>
<evidence type="ECO:0000313" key="2">
    <source>
        <dbReference type="EMBL" id="PPQ91773.1"/>
    </source>
</evidence>
<reference evidence="2 3" key="1">
    <citation type="journal article" date="2018" name="Evol. Lett.">
        <title>Horizontal gene cluster transfer increased hallucinogenic mushroom diversity.</title>
        <authorList>
            <person name="Reynolds H.T."/>
            <person name="Vijayakumar V."/>
            <person name="Gluck-Thaler E."/>
            <person name="Korotkin H.B."/>
            <person name="Matheny P.B."/>
            <person name="Slot J.C."/>
        </authorList>
    </citation>
    <scope>NUCLEOTIDE SEQUENCE [LARGE SCALE GENOMIC DNA]</scope>
    <source>
        <strain evidence="2 3">2631</strain>
    </source>
</reference>
<dbReference type="Gene3D" id="1.10.630.10">
    <property type="entry name" value="Cytochrome P450"/>
    <property type="match status" value="1"/>
</dbReference>
<organism evidence="2 3">
    <name type="scientific">Psilocybe cyanescens</name>
    <dbReference type="NCBI Taxonomy" id="93625"/>
    <lineage>
        <taxon>Eukaryota</taxon>
        <taxon>Fungi</taxon>
        <taxon>Dikarya</taxon>
        <taxon>Basidiomycota</taxon>
        <taxon>Agaricomycotina</taxon>
        <taxon>Agaricomycetes</taxon>
        <taxon>Agaricomycetidae</taxon>
        <taxon>Agaricales</taxon>
        <taxon>Agaricineae</taxon>
        <taxon>Strophariaceae</taxon>
        <taxon>Psilocybe</taxon>
    </lineage>
</organism>
<evidence type="ECO:0000313" key="3">
    <source>
        <dbReference type="Proteomes" id="UP000283269"/>
    </source>
</evidence>
<keyword evidence="1" id="KW-0812">Transmembrane</keyword>
<dbReference type="GO" id="GO:0020037">
    <property type="term" value="F:heme binding"/>
    <property type="evidence" value="ECO:0007669"/>
    <property type="project" value="InterPro"/>
</dbReference>
<dbReference type="SUPFAM" id="SSF48264">
    <property type="entry name" value="Cytochrome P450"/>
    <property type="match status" value="1"/>
</dbReference>
<comment type="caution">
    <text evidence="2">The sequence shown here is derived from an EMBL/GenBank/DDBJ whole genome shotgun (WGS) entry which is preliminary data.</text>
</comment>
<keyword evidence="1" id="KW-1133">Transmembrane helix</keyword>
<gene>
    <name evidence="2" type="ORF">CVT25_000417</name>
</gene>
<name>A0A409XLW9_PSICY</name>
<sequence length="438" mass="49592">MDFIYPLVLAIICMSLTTLTTTLYWRPPHFFKRKLNSPDTISYQRLVLAMKEVLHPRAVDIPTLLKERADSNQRLVRALNISNTFVSPDPIVHKEFVGQAQYLLNGAKRRGWAHFQAIALEAVQWQLSSHSGDGELSDEDGPIILPFDSFIQNVTLVVVLVGILQVDKPVESFSYHDITIVARNITVLWALSKKQEPIPPIYLEQLTESLRRLVEDEERFPDPANLIVPAWETLWRVVATTVAYSFNNEEIREAFSAFNDCPSDDAFRGGPGGDPSGRVAVKCVVHEAMRLRPPSKRIARLRKRAWCPSFIYNWLEASITRTKHYADVEKLLHCRDIWGMDAGDFDPSRQSLCHHAHTHTVATIGERERDEALGFVFGHGPLRCIASSWAPMAAAVISGAILKQLRTRRYTLEAGKAVGGRDGWMEWSLRKISDEMNL</sequence>
<dbReference type="GO" id="GO:0005506">
    <property type="term" value="F:iron ion binding"/>
    <property type="evidence" value="ECO:0007669"/>
    <property type="project" value="InterPro"/>
</dbReference>
<dbReference type="GO" id="GO:0016705">
    <property type="term" value="F:oxidoreductase activity, acting on paired donors, with incorporation or reduction of molecular oxygen"/>
    <property type="evidence" value="ECO:0007669"/>
    <property type="project" value="InterPro"/>
</dbReference>
<evidence type="ECO:0000256" key="1">
    <source>
        <dbReference type="SAM" id="Phobius"/>
    </source>
</evidence>
<keyword evidence="1" id="KW-0472">Membrane</keyword>
<proteinExistence type="predicted"/>
<dbReference type="Proteomes" id="UP000283269">
    <property type="component" value="Unassembled WGS sequence"/>
</dbReference>
<dbReference type="AlphaFoldDB" id="A0A409XLW9"/>
<protein>
    <submittedName>
        <fullName evidence="2">Uncharacterized protein</fullName>
    </submittedName>
</protein>
<accession>A0A409XLW9</accession>
<dbReference type="GO" id="GO:0004497">
    <property type="term" value="F:monooxygenase activity"/>
    <property type="evidence" value="ECO:0007669"/>
    <property type="project" value="InterPro"/>
</dbReference>
<dbReference type="STRING" id="93625.A0A409XLW9"/>
<keyword evidence="3" id="KW-1185">Reference proteome</keyword>
<dbReference type="OrthoDB" id="10029320at2759"/>